<dbReference type="EMBL" id="FOSL01000005">
    <property type="protein sequence ID" value="SFK32231.1"/>
    <property type="molecule type" value="Genomic_DNA"/>
</dbReference>
<accession>A0A1I3YLS1</accession>
<feature type="signal peptide" evidence="2">
    <location>
        <begin position="1"/>
        <end position="20"/>
    </location>
</feature>
<dbReference type="RefSeq" id="WP_149760047.1">
    <property type="nucleotide sequence ID" value="NZ_BSPE01000056.1"/>
</dbReference>
<name>A0A1I3YLS1_9HYPH</name>
<keyword evidence="4" id="KW-1185">Reference proteome</keyword>
<feature type="compositionally biased region" description="Polar residues" evidence="1">
    <location>
        <begin position="59"/>
        <end position="84"/>
    </location>
</feature>
<dbReference type="Proteomes" id="UP000323300">
    <property type="component" value="Unassembled WGS sequence"/>
</dbReference>
<gene>
    <name evidence="3" type="ORF">SAMN04488498_1053</name>
</gene>
<proteinExistence type="predicted"/>
<keyword evidence="2" id="KW-0732">Signal</keyword>
<sequence length="84" mass="8819">MKKTIVALAAVLATSGIAMANDYTGGLQYETPKASHQMHNNRYGDAAPRSVVVKAPSAPNYSGSAALSRTHSSNGPTPTNQFDR</sequence>
<feature type="region of interest" description="Disordered" evidence="1">
    <location>
        <begin position="55"/>
        <end position="84"/>
    </location>
</feature>
<evidence type="ECO:0000313" key="3">
    <source>
        <dbReference type="EMBL" id="SFK32231.1"/>
    </source>
</evidence>
<evidence type="ECO:0000256" key="1">
    <source>
        <dbReference type="SAM" id="MobiDB-lite"/>
    </source>
</evidence>
<dbReference type="OrthoDB" id="8106308at2"/>
<organism evidence="3 4">
    <name type="scientific">Neomesorhizobium albiziae</name>
    <dbReference type="NCBI Taxonomy" id="335020"/>
    <lineage>
        <taxon>Bacteria</taxon>
        <taxon>Pseudomonadati</taxon>
        <taxon>Pseudomonadota</taxon>
        <taxon>Alphaproteobacteria</taxon>
        <taxon>Hyphomicrobiales</taxon>
        <taxon>Phyllobacteriaceae</taxon>
        <taxon>Neomesorhizobium</taxon>
    </lineage>
</organism>
<reference evidence="3 4" key="1">
    <citation type="submission" date="2016-10" db="EMBL/GenBank/DDBJ databases">
        <authorList>
            <person name="Varghese N."/>
            <person name="Submissions S."/>
        </authorList>
    </citation>
    <scope>NUCLEOTIDE SEQUENCE [LARGE SCALE GENOMIC DNA]</scope>
    <source>
        <strain evidence="3 4">DSM 21822</strain>
    </source>
</reference>
<evidence type="ECO:0000313" key="4">
    <source>
        <dbReference type="Proteomes" id="UP000323300"/>
    </source>
</evidence>
<protein>
    <submittedName>
        <fullName evidence="3">Uncharacterized protein</fullName>
    </submittedName>
</protein>
<evidence type="ECO:0000256" key="2">
    <source>
        <dbReference type="SAM" id="SignalP"/>
    </source>
</evidence>
<feature type="chain" id="PRO_5009302423" evidence="2">
    <location>
        <begin position="21"/>
        <end position="84"/>
    </location>
</feature>
<dbReference type="AlphaFoldDB" id="A0A1I3YLS1"/>